<evidence type="ECO:0000256" key="2">
    <source>
        <dbReference type="ARBA" id="ARBA00022448"/>
    </source>
</evidence>
<evidence type="ECO:0000256" key="1">
    <source>
        <dbReference type="ARBA" id="ARBA00004651"/>
    </source>
</evidence>
<evidence type="ECO:0000313" key="9">
    <source>
        <dbReference type="EMBL" id="KOO42926.1"/>
    </source>
</evidence>
<feature type="transmembrane region" description="Helical" evidence="8">
    <location>
        <begin position="84"/>
        <end position="103"/>
    </location>
</feature>
<dbReference type="EMBL" id="LILC01000023">
    <property type="protein sequence ID" value="KOO42926.1"/>
    <property type="molecule type" value="Genomic_DNA"/>
</dbReference>
<dbReference type="GO" id="GO:0022857">
    <property type="term" value="F:transmembrane transporter activity"/>
    <property type="evidence" value="ECO:0007669"/>
    <property type="project" value="InterPro"/>
</dbReference>
<evidence type="ECO:0000256" key="7">
    <source>
        <dbReference type="RuleBase" id="RU003942"/>
    </source>
</evidence>
<dbReference type="STRING" id="284581.AMD01_17465"/>
<evidence type="ECO:0000256" key="5">
    <source>
        <dbReference type="ARBA" id="ARBA00022989"/>
    </source>
</evidence>
<sequence length="104" mass="11208">MSWIALVIAGFCEVAGVFTMAKLNETKNKLYLVWLILGFAVSFSLLTYAMNTIAMGTAYAVWTGIGTAGSTIIGMLFLHEPRNVSRVFFTALVLASVVGLKLIA</sequence>
<dbReference type="AlphaFoldDB" id="A0A0M0KVS7"/>
<dbReference type="RefSeq" id="WP_053402728.1">
    <property type="nucleotide sequence ID" value="NZ_JAUKEN010000001.1"/>
</dbReference>
<feature type="transmembrane region" description="Helical" evidence="8">
    <location>
        <begin position="57"/>
        <end position="78"/>
    </location>
</feature>
<keyword evidence="4 7" id="KW-0812">Transmembrane</keyword>
<evidence type="ECO:0000256" key="6">
    <source>
        <dbReference type="ARBA" id="ARBA00023136"/>
    </source>
</evidence>
<evidence type="ECO:0000256" key="4">
    <source>
        <dbReference type="ARBA" id="ARBA00022692"/>
    </source>
</evidence>
<proteinExistence type="inferred from homology"/>
<organism evidence="9 10">
    <name type="scientific">Priestia koreensis</name>
    <dbReference type="NCBI Taxonomy" id="284581"/>
    <lineage>
        <taxon>Bacteria</taxon>
        <taxon>Bacillati</taxon>
        <taxon>Bacillota</taxon>
        <taxon>Bacilli</taxon>
        <taxon>Bacillales</taxon>
        <taxon>Bacillaceae</taxon>
        <taxon>Priestia</taxon>
    </lineage>
</organism>
<dbReference type="Gene3D" id="1.10.3730.20">
    <property type="match status" value="1"/>
</dbReference>
<dbReference type="GO" id="GO:0005886">
    <property type="term" value="C:plasma membrane"/>
    <property type="evidence" value="ECO:0007669"/>
    <property type="project" value="UniProtKB-SubCell"/>
</dbReference>
<keyword evidence="5 8" id="KW-1133">Transmembrane helix</keyword>
<dbReference type="FunFam" id="1.10.3730.20:FF:000001">
    <property type="entry name" value="Quaternary ammonium compound resistance transporter SugE"/>
    <property type="match status" value="1"/>
</dbReference>
<gene>
    <name evidence="9" type="ORF">AMD01_17465</name>
</gene>
<keyword evidence="2" id="KW-0813">Transport</keyword>
<reference evidence="10" key="1">
    <citation type="submission" date="2015-08" db="EMBL/GenBank/DDBJ databases">
        <title>Fjat-14210 dsm16467.</title>
        <authorList>
            <person name="Liu B."/>
            <person name="Wang J."/>
            <person name="Zhu Y."/>
            <person name="Liu G."/>
            <person name="Chen Q."/>
            <person name="Chen Z."/>
            <person name="Lan J."/>
            <person name="Che J."/>
            <person name="Ge C."/>
            <person name="Shi H."/>
            <person name="Pan Z."/>
            <person name="Liu X."/>
        </authorList>
    </citation>
    <scope>NUCLEOTIDE SEQUENCE [LARGE SCALE GENOMIC DNA]</scope>
    <source>
        <strain evidence="10">DSM 16467</strain>
    </source>
</reference>
<name>A0A0M0KVS7_9BACI</name>
<evidence type="ECO:0000256" key="8">
    <source>
        <dbReference type="SAM" id="Phobius"/>
    </source>
</evidence>
<keyword evidence="6 8" id="KW-0472">Membrane</keyword>
<dbReference type="InterPro" id="IPR000390">
    <property type="entry name" value="Small_drug/metabolite_transptr"/>
</dbReference>
<dbReference type="InterPro" id="IPR045324">
    <property type="entry name" value="Small_multidrug_res"/>
</dbReference>
<comment type="subcellular location">
    <subcellularLocation>
        <location evidence="1 7">Cell membrane</location>
        <topology evidence="1 7">Multi-pass membrane protein</topology>
    </subcellularLocation>
</comment>
<evidence type="ECO:0000256" key="3">
    <source>
        <dbReference type="ARBA" id="ARBA00022475"/>
    </source>
</evidence>
<dbReference type="Pfam" id="PF00893">
    <property type="entry name" value="Multi_Drug_Res"/>
    <property type="match status" value="1"/>
</dbReference>
<dbReference type="OrthoDB" id="21828at2"/>
<dbReference type="InterPro" id="IPR037185">
    <property type="entry name" value="EmrE-like"/>
</dbReference>
<dbReference type="PANTHER" id="PTHR30561">
    <property type="entry name" value="SMR FAMILY PROTON-DEPENDENT DRUG EFFLUX TRANSPORTER SUGE"/>
    <property type="match status" value="1"/>
</dbReference>
<keyword evidence="3" id="KW-1003">Cell membrane</keyword>
<comment type="similarity">
    <text evidence="7">Belongs to the drug/metabolite transporter (DMT) superfamily. Small multidrug resistance (SMR) (TC 2.A.7.1) family.</text>
</comment>
<evidence type="ECO:0008006" key="11">
    <source>
        <dbReference type="Google" id="ProtNLM"/>
    </source>
</evidence>
<dbReference type="Proteomes" id="UP000037558">
    <property type="component" value="Unassembled WGS sequence"/>
</dbReference>
<dbReference type="PATRIC" id="fig|284581.3.peg.3000"/>
<evidence type="ECO:0000313" key="10">
    <source>
        <dbReference type="Proteomes" id="UP000037558"/>
    </source>
</evidence>
<keyword evidence="10" id="KW-1185">Reference proteome</keyword>
<protein>
    <recommendedName>
        <fullName evidence="11">QacE family quaternary ammonium compound efflux SMR transporter</fullName>
    </recommendedName>
</protein>
<accession>A0A0M0KVS7</accession>
<dbReference type="PANTHER" id="PTHR30561:SF0">
    <property type="entry name" value="GUANIDINIUM EXPORTER"/>
    <property type="match status" value="1"/>
</dbReference>
<feature type="transmembrane region" description="Helical" evidence="8">
    <location>
        <begin position="31"/>
        <end position="50"/>
    </location>
</feature>
<comment type="caution">
    <text evidence="9">The sequence shown here is derived from an EMBL/GenBank/DDBJ whole genome shotgun (WGS) entry which is preliminary data.</text>
</comment>
<dbReference type="SUPFAM" id="SSF103481">
    <property type="entry name" value="Multidrug resistance efflux transporter EmrE"/>
    <property type="match status" value="1"/>
</dbReference>